<dbReference type="RefSeq" id="WP_379103721.1">
    <property type="nucleotide sequence ID" value="NZ_JBHUGZ010000019.1"/>
</dbReference>
<proteinExistence type="predicted"/>
<gene>
    <name evidence="1" type="ORF">ACFSOZ_29090</name>
</gene>
<dbReference type="Proteomes" id="UP001597405">
    <property type="component" value="Unassembled WGS sequence"/>
</dbReference>
<organism evidence="1 2">
    <name type="scientific">Mesorhizobium newzealandense</name>
    <dbReference type="NCBI Taxonomy" id="1300302"/>
    <lineage>
        <taxon>Bacteria</taxon>
        <taxon>Pseudomonadati</taxon>
        <taxon>Pseudomonadota</taxon>
        <taxon>Alphaproteobacteria</taxon>
        <taxon>Hyphomicrobiales</taxon>
        <taxon>Phyllobacteriaceae</taxon>
        <taxon>Mesorhizobium</taxon>
    </lineage>
</organism>
<keyword evidence="2" id="KW-1185">Reference proteome</keyword>
<accession>A0ABW4UG59</accession>
<evidence type="ECO:0000313" key="1">
    <source>
        <dbReference type="EMBL" id="MFD1986498.1"/>
    </source>
</evidence>
<dbReference type="EMBL" id="JBHUGZ010000019">
    <property type="protein sequence ID" value="MFD1986498.1"/>
    <property type="molecule type" value="Genomic_DNA"/>
</dbReference>
<evidence type="ECO:0000313" key="2">
    <source>
        <dbReference type="Proteomes" id="UP001597405"/>
    </source>
</evidence>
<sequence length="172" mass="18437">MAMLNHVMARGTAAICNNYLRGGPGALSTPDQDFLSDMDKIGATLFHAFGAAKNGSLPAASASDEDWSLLADAFINAGGTPAEMNVLPMSARNSKVSARQSRNYIYPLCRCRVSPGDTSKPLCSMRSPGISRDLLICVSDGELSRHTCPFDWPAIFAEVSKADWPPTPDMHC</sequence>
<comment type="caution">
    <text evidence="1">The sequence shown here is derived from an EMBL/GenBank/DDBJ whole genome shotgun (WGS) entry which is preliminary data.</text>
</comment>
<name>A0ABW4UG59_9HYPH</name>
<reference evidence="2" key="1">
    <citation type="journal article" date="2019" name="Int. J. Syst. Evol. Microbiol.">
        <title>The Global Catalogue of Microorganisms (GCM) 10K type strain sequencing project: providing services to taxonomists for standard genome sequencing and annotation.</title>
        <authorList>
            <consortium name="The Broad Institute Genomics Platform"/>
            <consortium name="The Broad Institute Genome Sequencing Center for Infectious Disease"/>
            <person name="Wu L."/>
            <person name="Ma J."/>
        </authorList>
    </citation>
    <scope>NUCLEOTIDE SEQUENCE [LARGE SCALE GENOMIC DNA]</scope>
    <source>
        <strain evidence="2">CGMCC 1.16225</strain>
    </source>
</reference>
<protein>
    <submittedName>
        <fullName evidence="1">Uncharacterized protein</fullName>
    </submittedName>
</protein>